<feature type="signal peptide" evidence="1">
    <location>
        <begin position="1"/>
        <end position="20"/>
    </location>
</feature>
<evidence type="ECO:0000313" key="3">
    <source>
        <dbReference type="Proteomes" id="UP001243195"/>
    </source>
</evidence>
<evidence type="ECO:0000313" key="2">
    <source>
        <dbReference type="EMBL" id="MDQ9070152.1"/>
    </source>
</evidence>
<dbReference type="EMBL" id="JAVIDA010000001">
    <property type="protein sequence ID" value="MDQ9070152.1"/>
    <property type="molecule type" value="Genomic_DNA"/>
</dbReference>
<keyword evidence="1" id="KW-0732">Signal</keyword>
<reference evidence="2" key="1">
    <citation type="submission" date="2023-08" db="EMBL/GenBank/DDBJ databases">
        <title>Emergence of clinically-relevant ST2 carbapenem-resistant Acinetobacter baumannii strains in hospital sewages in Zhejiang, East of China.</title>
        <authorList>
            <person name="Kaichao C."/>
            <person name="Zhang R."/>
        </authorList>
    </citation>
    <scope>NUCLEOTIDE SEQUENCE</scope>
    <source>
        <strain evidence="2">M-SY-60</strain>
    </source>
</reference>
<accession>A0AAW8JFG0</accession>
<dbReference type="Proteomes" id="UP001243195">
    <property type="component" value="Unassembled WGS sequence"/>
</dbReference>
<gene>
    <name evidence="2" type="ORF">RFH51_01550</name>
</gene>
<evidence type="ECO:0008006" key="4">
    <source>
        <dbReference type="Google" id="ProtNLM"/>
    </source>
</evidence>
<name>A0AAW8JFG0_9GAMM</name>
<dbReference type="RefSeq" id="WP_308955234.1">
    <property type="nucleotide sequence ID" value="NZ_JAVICY010000001.1"/>
</dbReference>
<organism evidence="2 3">
    <name type="scientific">Acinetobacter gerneri</name>
    <dbReference type="NCBI Taxonomy" id="202952"/>
    <lineage>
        <taxon>Bacteria</taxon>
        <taxon>Pseudomonadati</taxon>
        <taxon>Pseudomonadota</taxon>
        <taxon>Gammaproteobacteria</taxon>
        <taxon>Moraxellales</taxon>
        <taxon>Moraxellaceae</taxon>
        <taxon>Acinetobacter</taxon>
    </lineage>
</organism>
<comment type="caution">
    <text evidence="2">The sequence shown here is derived from an EMBL/GenBank/DDBJ whole genome shotgun (WGS) entry which is preliminary data.</text>
</comment>
<proteinExistence type="predicted"/>
<feature type="chain" id="PRO_5043600201" description="Lipoprotein" evidence="1">
    <location>
        <begin position="21"/>
        <end position="256"/>
    </location>
</feature>
<protein>
    <recommendedName>
        <fullName evidence="4">Lipoprotein</fullName>
    </recommendedName>
</protein>
<dbReference type="AlphaFoldDB" id="A0AAW8JFG0"/>
<evidence type="ECO:0000256" key="1">
    <source>
        <dbReference type="SAM" id="SignalP"/>
    </source>
</evidence>
<sequence>MFNHFFKKVCVICICTLLNACTLLVWDAPIGRRDSHRESVTVPKYKKEKLVQKDQLLGFALLQDQATAAPSKLMIMGKHYAYRIDKGSDEVQNIIHSKLDMKEWGLVANQSAYESLKLFLIEPENKQKQNLNFRGTIEFFYQNEHPDADVVAELKRLGASLTKVKLATGETIDLYSKSIDLEGEVVGLNQQMKSLDYQNFGHQYWIEIYQPAQRVDGVNYKVLLKKVALTPFALVTDVVVIPIILIKFGVAHLATH</sequence>